<feature type="domain" description="SnoaL-like" evidence="2">
    <location>
        <begin position="117"/>
        <end position="225"/>
    </location>
</feature>
<feature type="compositionally biased region" description="Basic and acidic residues" evidence="1">
    <location>
        <begin position="24"/>
        <end position="36"/>
    </location>
</feature>
<feature type="region of interest" description="Disordered" evidence="1">
    <location>
        <begin position="1"/>
        <end position="63"/>
    </location>
</feature>
<comment type="caution">
    <text evidence="3">The sequence shown here is derived from an EMBL/GenBank/DDBJ whole genome shotgun (WGS) entry which is preliminary data.</text>
</comment>
<dbReference type="Gene3D" id="3.10.450.50">
    <property type="match status" value="1"/>
</dbReference>
<sequence>MLNRRRVHGQVIRAGRTGRNRRNSRAEVDEVDDTYRSKRAPRLPPRRDGGDARPGFLSARSGGVRNVPHRMSVAVPNRRELKHPYRPLTLRGRQHSFSDATQHNEDAMANSAKATAEEFFRRNASGDPPERIAEMVREDVDWYVAGDVNVVPWIGRKEGRAGVADFYRELRHQVIAEKFEITDMLANENRVVVLGELASRVRNTGKLIQTEFAFDFTVEDGQIVRFRLFEDSHAVALAAV</sequence>
<dbReference type="InterPro" id="IPR037401">
    <property type="entry name" value="SnoaL-like"/>
</dbReference>
<dbReference type="EMBL" id="LIAE01009907">
    <property type="protein sequence ID" value="PAV67576.1"/>
    <property type="molecule type" value="Genomic_DNA"/>
</dbReference>
<dbReference type="InterPro" id="IPR032710">
    <property type="entry name" value="NTF2-like_dom_sf"/>
</dbReference>
<accession>A0A2A2K0N0</accession>
<evidence type="ECO:0000259" key="2">
    <source>
        <dbReference type="Pfam" id="PF12680"/>
    </source>
</evidence>
<keyword evidence="4" id="KW-1185">Reference proteome</keyword>
<name>A0A2A2K0N0_9BILA</name>
<gene>
    <name evidence="3" type="ORF">WR25_22201</name>
</gene>
<dbReference type="Proteomes" id="UP000218231">
    <property type="component" value="Unassembled WGS sequence"/>
</dbReference>
<dbReference type="PANTHER" id="PTHR41252:SF1">
    <property type="entry name" value="BLR2505 PROTEIN"/>
    <property type="match status" value="1"/>
</dbReference>
<dbReference type="PANTHER" id="PTHR41252">
    <property type="entry name" value="BLR2505 PROTEIN"/>
    <property type="match status" value="1"/>
</dbReference>
<evidence type="ECO:0000256" key="1">
    <source>
        <dbReference type="SAM" id="MobiDB-lite"/>
    </source>
</evidence>
<protein>
    <recommendedName>
        <fullName evidence="2">SnoaL-like domain-containing protein</fullName>
    </recommendedName>
</protein>
<reference evidence="3 4" key="1">
    <citation type="journal article" date="2017" name="Curr. Biol.">
        <title>Genome architecture and evolution of a unichromosomal asexual nematode.</title>
        <authorList>
            <person name="Fradin H."/>
            <person name="Zegar C."/>
            <person name="Gutwein M."/>
            <person name="Lucas J."/>
            <person name="Kovtun M."/>
            <person name="Corcoran D."/>
            <person name="Baugh L.R."/>
            <person name="Kiontke K."/>
            <person name="Gunsalus K."/>
            <person name="Fitch D.H."/>
            <person name="Piano F."/>
        </authorList>
    </citation>
    <scope>NUCLEOTIDE SEQUENCE [LARGE SCALE GENOMIC DNA]</scope>
    <source>
        <strain evidence="3">PF1309</strain>
    </source>
</reference>
<dbReference type="Pfam" id="PF12680">
    <property type="entry name" value="SnoaL_2"/>
    <property type="match status" value="1"/>
</dbReference>
<organism evidence="3 4">
    <name type="scientific">Diploscapter pachys</name>
    <dbReference type="NCBI Taxonomy" id="2018661"/>
    <lineage>
        <taxon>Eukaryota</taxon>
        <taxon>Metazoa</taxon>
        <taxon>Ecdysozoa</taxon>
        <taxon>Nematoda</taxon>
        <taxon>Chromadorea</taxon>
        <taxon>Rhabditida</taxon>
        <taxon>Rhabditina</taxon>
        <taxon>Rhabditomorpha</taxon>
        <taxon>Rhabditoidea</taxon>
        <taxon>Rhabditidae</taxon>
        <taxon>Diploscapter</taxon>
    </lineage>
</organism>
<proteinExistence type="predicted"/>
<evidence type="ECO:0000313" key="4">
    <source>
        <dbReference type="Proteomes" id="UP000218231"/>
    </source>
</evidence>
<dbReference type="SUPFAM" id="SSF54427">
    <property type="entry name" value="NTF2-like"/>
    <property type="match status" value="1"/>
</dbReference>
<dbReference type="AlphaFoldDB" id="A0A2A2K0N0"/>
<evidence type="ECO:0000313" key="3">
    <source>
        <dbReference type="EMBL" id="PAV67576.1"/>
    </source>
</evidence>